<dbReference type="SMART" id="SM00538">
    <property type="entry name" value="POP4"/>
    <property type="match status" value="1"/>
</dbReference>
<evidence type="ECO:0000256" key="6">
    <source>
        <dbReference type="HAMAP-Rule" id="MF_00754"/>
    </source>
</evidence>
<evidence type="ECO:0000256" key="4">
    <source>
        <dbReference type="ARBA" id="ARBA00022759"/>
    </source>
</evidence>
<dbReference type="InterPro" id="IPR002730">
    <property type="entry name" value="Rpp29/RNP1"/>
</dbReference>
<evidence type="ECO:0000256" key="1">
    <source>
        <dbReference type="ARBA" id="ARBA00022490"/>
    </source>
</evidence>
<dbReference type="Pfam" id="PF01868">
    <property type="entry name" value="RNase_P-MRP_p29"/>
    <property type="match status" value="1"/>
</dbReference>
<evidence type="ECO:0000313" key="8">
    <source>
        <dbReference type="Proteomes" id="UP000290932"/>
    </source>
</evidence>
<dbReference type="RefSeq" id="WP_128693453.1">
    <property type="nucleotide sequence ID" value="NZ_LHQS01000002.1"/>
</dbReference>
<name>A0A498H045_9EURY</name>
<evidence type="ECO:0000256" key="2">
    <source>
        <dbReference type="ARBA" id="ARBA00022694"/>
    </source>
</evidence>
<dbReference type="GO" id="GO:0030677">
    <property type="term" value="C:ribonuclease P complex"/>
    <property type="evidence" value="ECO:0007669"/>
    <property type="project" value="UniProtKB-UniRule"/>
</dbReference>
<sequence length="91" mass="10153">MISPQNVLRHELIGMNVLVVGASNKSLVGLSGRIIDETRNTLVIATERGEKRIQKRYSILQIRLPGGDLVEIDASTLVSQPDKRITMRMKL</sequence>
<accession>A0A498H045</accession>
<dbReference type="InterPro" id="IPR036980">
    <property type="entry name" value="RNase_P/MRP_Rpp29_sf"/>
</dbReference>
<comment type="subunit">
    <text evidence="6">Consists of a catalytic RNA component and at least 4-5 protein subunits.</text>
</comment>
<comment type="subcellular location">
    <subcellularLocation>
        <location evidence="6">Cytoplasm</location>
    </subcellularLocation>
</comment>
<comment type="similarity">
    <text evidence="6">Belongs to the eukaryotic/archaeal RNase P protein component 1 family.</text>
</comment>
<evidence type="ECO:0000313" key="7">
    <source>
        <dbReference type="EMBL" id="RXE55757.1"/>
    </source>
</evidence>
<reference evidence="7 8" key="1">
    <citation type="journal article" date="2015" name="Int. J. Syst. Evol. Microbiol.">
        <title>Methanoculleus taiwanensis sp. nov., a methanogen isolated from deep marine sediment at the deformation front area near Taiwan.</title>
        <authorList>
            <person name="Weng C.Y."/>
            <person name="Chen S.C."/>
            <person name="Lai M.C."/>
            <person name="Wu S.Y."/>
            <person name="Lin S."/>
            <person name="Yang T.F."/>
            <person name="Chen P.C."/>
        </authorList>
    </citation>
    <scope>NUCLEOTIDE SEQUENCE [LARGE SCALE GENOMIC DNA]</scope>
    <source>
        <strain evidence="7 8">CYW4</strain>
    </source>
</reference>
<dbReference type="GO" id="GO:0004526">
    <property type="term" value="F:ribonuclease P activity"/>
    <property type="evidence" value="ECO:0007669"/>
    <property type="project" value="UniProtKB-UniRule"/>
</dbReference>
<comment type="catalytic activity">
    <reaction evidence="6">
        <text>Endonucleolytic cleavage of RNA, removing 5'-extranucleotides from tRNA precursor.</text>
        <dbReference type="EC" id="3.1.26.5"/>
    </reaction>
</comment>
<keyword evidence="2 6" id="KW-0819">tRNA processing</keyword>
<dbReference type="SUPFAM" id="SSF101744">
    <property type="entry name" value="Rof/RNase P subunit-like"/>
    <property type="match status" value="1"/>
</dbReference>
<dbReference type="InterPro" id="IPR023534">
    <property type="entry name" value="Rof/RNase_P-like"/>
</dbReference>
<dbReference type="Gene3D" id="2.30.30.210">
    <property type="entry name" value="Ribonuclease P/MRP, subunit p29"/>
    <property type="match status" value="1"/>
</dbReference>
<dbReference type="OrthoDB" id="39019at2157"/>
<dbReference type="Proteomes" id="UP000290932">
    <property type="component" value="Unassembled WGS sequence"/>
</dbReference>
<keyword evidence="3 6" id="KW-0540">Nuclease</keyword>
<evidence type="ECO:0000256" key="5">
    <source>
        <dbReference type="ARBA" id="ARBA00022801"/>
    </source>
</evidence>
<dbReference type="GO" id="GO:0003723">
    <property type="term" value="F:RNA binding"/>
    <property type="evidence" value="ECO:0007669"/>
    <property type="project" value="InterPro"/>
</dbReference>
<gene>
    <name evidence="6" type="primary">rnp1</name>
    <name evidence="7" type="ORF">ABH15_05880</name>
</gene>
<evidence type="ECO:0000256" key="3">
    <source>
        <dbReference type="ARBA" id="ARBA00022722"/>
    </source>
</evidence>
<dbReference type="EMBL" id="LHQS01000002">
    <property type="protein sequence ID" value="RXE55757.1"/>
    <property type="molecule type" value="Genomic_DNA"/>
</dbReference>
<dbReference type="AlphaFoldDB" id="A0A498H045"/>
<comment type="function">
    <text evidence="6">Part of ribonuclease P, a protein complex that generates mature tRNA molecules by cleaving their 5'-ends.</text>
</comment>
<dbReference type="InterPro" id="IPR023538">
    <property type="entry name" value="RNP1"/>
</dbReference>
<comment type="caution">
    <text evidence="7">The sequence shown here is derived from an EMBL/GenBank/DDBJ whole genome shotgun (WGS) entry which is preliminary data.</text>
</comment>
<dbReference type="EC" id="3.1.26.5" evidence="6"/>
<organism evidence="7 8">
    <name type="scientific">Methanoculleus taiwanensis</name>
    <dbReference type="NCBI Taxonomy" id="1550565"/>
    <lineage>
        <taxon>Archaea</taxon>
        <taxon>Methanobacteriati</taxon>
        <taxon>Methanobacteriota</taxon>
        <taxon>Stenosarchaea group</taxon>
        <taxon>Methanomicrobia</taxon>
        <taxon>Methanomicrobiales</taxon>
        <taxon>Methanomicrobiaceae</taxon>
        <taxon>Methanoculleus</taxon>
    </lineage>
</organism>
<proteinExistence type="inferred from homology"/>
<dbReference type="GO" id="GO:0001682">
    <property type="term" value="P:tRNA 5'-leader removal"/>
    <property type="evidence" value="ECO:0007669"/>
    <property type="project" value="UniProtKB-UniRule"/>
</dbReference>
<protein>
    <recommendedName>
        <fullName evidence="6">Ribonuclease P protein component 1</fullName>
        <shortName evidence="6">RNase P component 1</shortName>
        <ecNumber evidence="6">3.1.26.5</ecNumber>
    </recommendedName>
    <alternativeName>
        <fullName evidence="6">Rpp29</fullName>
    </alternativeName>
</protein>
<keyword evidence="8" id="KW-1185">Reference proteome</keyword>
<dbReference type="GO" id="GO:0005737">
    <property type="term" value="C:cytoplasm"/>
    <property type="evidence" value="ECO:0007669"/>
    <property type="project" value="UniProtKB-SubCell"/>
</dbReference>
<keyword evidence="4 6" id="KW-0255">Endonuclease</keyword>
<keyword evidence="1 6" id="KW-0963">Cytoplasm</keyword>
<dbReference type="HAMAP" id="MF_00754">
    <property type="entry name" value="RNase_P_1"/>
    <property type="match status" value="1"/>
</dbReference>
<keyword evidence="5 6" id="KW-0378">Hydrolase</keyword>